<feature type="coiled-coil region" evidence="1">
    <location>
        <begin position="90"/>
        <end position="145"/>
    </location>
</feature>
<accession>A0A1H0S7X3</accession>
<dbReference type="OrthoDB" id="9795058at2"/>
<evidence type="ECO:0000259" key="2">
    <source>
        <dbReference type="Pfam" id="PF02591"/>
    </source>
</evidence>
<dbReference type="RefSeq" id="WP_092223466.1">
    <property type="nucleotide sequence ID" value="NZ_FNJI01000017.1"/>
</dbReference>
<dbReference type="EMBL" id="FNJI01000017">
    <property type="protein sequence ID" value="SDP37863.1"/>
    <property type="molecule type" value="Genomic_DNA"/>
</dbReference>
<evidence type="ECO:0000256" key="1">
    <source>
        <dbReference type="SAM" id="Coils"/>
    </source>
</evidence>
<dbReference type="InterPro" id="IPR003743">
    <property type="entry name" value="Zf-RING_7"/>
</dbReference>
<name>A0A1H0S7X3_9BACT</name>
<sequence length="240" mass="27668">MNELLTQLVELQEIDLEIDQIENAIKAEQNGLDQRISAMVEKESLINTLQEKILSQQKESRTLEAEMEDKMNHVRERQSKMMQVQTGREQTALLKEIEDAKKAAKENEEKIVALMDSIEKLTAQMEEEKNLLKGEKQLVAEETEKVRANIEAINRGKKEKDAIREEQAGSLKPSLLRKYNTLRQRRNGLAVVNVLEGVCQGCFMAIPPQRFNMLLKGDQLFDCPTCQRLIYHMEPVMEEQ</sequence>
<dbReference type="Proteomes" id="UP000199073">
    <property type="component" value="Unassembled WGS sequence"/>
</dbReference>
<gene>
    <name evidence="3" type="ORF">SAMN05660330_02583</name>
</gene>
<keyword evidence="1" id="KW-0175">Coiled coil</keyword>
<keyword evidence="4" id="KW-1185">Reference proteome</keyword>
<dbReference type="Gene3D" id="1.10.287.1490">
    <property type="match status" value="1"/>
</dbReference>
<dbReference type="STRING" id="91360.SAMN05660330_02583"/>
<protein>
    <recommendedName>
        <fullName evidence="2">C4-type zinc ribbon domain-containing protein</fullName>
    </recommendedName>
</protein>
<proteinExistence type="predicted"/>
<dbReference type="AlphaFoldDB" id="A0A1H0S7X3"/>
<evidence type="ECO:0000313" key="4">
    <source>
        <dbReference type="Proteomes" id="UP000199073"/>
    </source>
</evidence>
<evidence type="ECO:0000313" key="3">
    <source>
        <dbReference type="EMBL" id="SDP37863.1"/>
    </source>
</evidence>
<reference evidence="3 4" key="1">
    <citation type="submission" date="2016-10" db="EMBL/GenBank/DDBJ databases">
        <authorList>
            <person name="de Groot N.N."/>
        </authorList>
    </citation>
    <scope>NUCLEOTIDE SEQUENCE [LARGE SCALE GENOMIC DNA]</scope>
    <source>
        <strain evidence="3 4">DSM 12130</strain>
    </source>
</reference>
<dbReference type="Pfam" id="PF02591">
    <property type="entry name" value="Zn_ribbon_9"/>
    <property type="match status" value="1"/>
</dbReference>
<feature type="domain" description="C4-type zinc ribbon" evidence="2">
    <location>
        <begin position="198"/>
        <end position="229"/>
    </location>
</feature>
<feature type="coiled-coil region" evidence="1">
    <location>
        <begin position="11"/>
        <end position="66"/>
    </location>
</feature>
<organism evidence="3 4">
    <name type="scientific">Desulforhopalus singaporensis</name>
    <dbReference type="NCBI Taxonomy" id="91360"/>
    <lineage>
        <taxon>Bacteria</taxon>
        <taxon>Pseudomonadati</taxon>
        <taxon>Thermodesulfobacteriota</taxon>
        <taxon>Desulfobulbia</taxon>
        <taxon>Desulfobulbales</taxon>
        <taxon>Desulfocapsaceae</taxon>
        <taxon>Desulforhopalus</taxon>
    </lineage>
</organism>